<name>A0ABP5C7J2_9PSEU</name>
<dbReference type="Proteomes" id="UP001501116">
    <property type="component" value="Unassembled WGS sequence"/>
</dbReference>
<reference evidence="2" key="1">
    <citation type="journal article" date="2019" name="Int. J. Syst. Evol. Microbiol.">
        <title>The Global Catalogue of Microorganisms (GCM) 10K type strain sequencing project: providing services to taxonomists for standard genome sequencing and annotation.</title>
        <authorList>
            <consortium name="The Broad Institute Genomics Platform"/>
            <consortium name="The Broad Institute Genome Sequencing Center for Infectious Disease"/>
            <person name="Wu L."/>
            <person name="Ma J."/>
        </authorList>
    </citation>
    <scope>NUCLEOTIDE SEQUENCE [LARGE SCALE GENOMIC DNA]</scope>
    <source>
        <strain evidence="2">JCM 14545</strain>
    </source>
</reference>
<protein>
    <submittedName>
        <fullName evidence="1">Uncharacterized protein</fullName>
    </submittedName>
</protein>
<dbReference type="EMBL" id="BAAANN010000010">
    <property type="protein sequence ID" value="GAA1957662.1"/>
    <property type="molecule type" value="Genomic_DNA"/>
</dbReference>
<sequence>MCGGSAASGSSRRTGPFTIGSGALVSGATLALTTAMTGRVARCDDPDGAGVAILRDRSAGHSFMMMLSST</sequence>
<gene>
    <name evidence="1" type="ORF">GCM10009754_29770</name>
</gene>
<evidence type="ECO:0000313" key="1">
    <source>
        <dbReference type="EMBL" id="GAA1957662.1"/>
    </source>
</evidence>
<keyword evidence="2" id="KW-1185">Reference proteome</keyword>
<proteinExistence type="predicted"/>
<accession>A0ABP5C7J2</accession>
<evidence type="ECO:0000313" key="2">
    <source>
        <dbReference type="Proteomes" id="UP001501116"/>
    </source>
</evidence>
<organism evidence="1 2">
    <name type="scientific">Amycolatopsis minnesotensis</name>
    <dbReference type="NCBI Taxonomy" id="337894"/>
    <lineage>
        <taxon>Bacteria</taxon>
        <taxon>Bacillati</taxon>
        <taxon>Actinomycetota</taxon>
        <taxon>Actinomycetes</taxon>
        <taxon>Pseudonocardiales</taxon>
        <taxon>Pseudonocardiaceae</taxon>
        <taxon>Amycolatopsis</taxon>
    </lineage>
</organism>
<comment type="caution">
    <text evidence="1">The sequence shown here is derived from an EMBL/GenBank/DDBJ whole genome shotgun (WGS) entry which is preliminary data.</text>
</comment>